<dbReference type="SMART" id="SM00302">
    <property type="entry name" value="GED"/>
    <property type="match status" value="1"/>
</dbReference>
<dbReference type="SUPFAM" id="SSF52540">
    <property type="entry name" value="P-loop containing nucleoside triphosphate hydrolases"/>
    <property type="match status" value="1"/>
</dbReference>
<dbReference type="GO" id="GO:0005525">
    <property type="term" value="F:GTP binding"/>
    <property type="evidence" value="ECO:0007669"/>
    <property type="project" value="UniProtKB-KW"/>
</dbReference>
<proteinExistence type="inferred from homology"/>
<dbReference type="PROSITE" id="PS51388">
    <property type="entry name" value="GED"/>
    <property type="match status" value="1"/>
</dbReference>
<dbReference type="GO" id="GO:0098793">
    <property type="term" value="C:presynapse"/>
    <property type="evidence" value="ECO:0007669"/>
    <property type="project" value="GOC"/>
</dbReference>
<reference evidence="8" key="3">
    <citation type="submission" date="2025-09" db="UniProtKB">
        <authorList>
            <consortium name="Ensembl"/>
        </authorList>
    </citation>
    <scope>IDENTIFICATION</scope>
</reference>
<dbReference type="GO" id="GO:0031623">
    <property type="term" value="P:receptor internalization"/>
    <property type="evidence" value="ECO:0007669"/>
    <property type="project" value="TreeGrafter"/>
</dbReference>
<evidence type="ECO:0000256" key="3">
    <source>
        <dbReference type="ARBA" id="ARBA00022741"/>
    </source>
</evidence>
<reference evidence="8" key="2">
    <citation type="submission" date="2025-08" db="UniProtKB">
        <authorList>
            <consortium name="Ensembl"/>
        </authorList>
    </citation>
    <scope>IDENTIFICATION</scope>
</reference>
<evidence type="ECO:0000313" key="8">
    <source>
        <dbReference type="Ensembl" id="ENSGAGP00000012172.1"/>
    </source>
</evidence>
<dbReference type="Pfam" id="PF02212">
    <property type="entry name" value="GED"/>
    <property type="match status" value="1"/>
</dbReference>
<dbReference type="InterPro" id="IPR022812">
    <property type="entry name" value="Dynamin"/>
</dbReference>
<keyword evidence="2" id="KW-0963">Cytoplasm</keyword>
<dbReference type="Pfam" id="PF01031">
    <property type="entry name" value="Dynamin_M"/>
    <property type="match status" value="1"/>
</dbReference>
<keyword evidence="4 5" id="KW-0342">GTP-binding</keyword>
<dbReference type="Ensembl" id="ENSGAGT00000013941.1">
    <property type="protein sequence ID" value="ENSGAGP00000012172.1"/>
    <property type="gene ID" value="ENSGAGG00000009359.1"/>
</dbReference>
<dbReference type="GO" id="GO:0005874">
    <property type="term" value="C:microtubule"/>
    <property type="evidence" value="ECO:0007669"/>
    <property type="project" value="TreeGrafter"/>
</dbReference>
<dbReference type="PROSITE" id="PS00410">
    <property type="entry name" value="G_DYNAMIN_1"/>
    <property type="match status" value="1"/>
</dbReference>
<dbReference type="Gene3D" id="3.40.50.300">
    <property type="entry name" value="P-loop containing nucleotide triphosphate hydrolases"/>
    <property type="match status" value="1"/>
</dbReference>
<sequence length="682" mass="76728">MTKESEVFLGGTPLHTQSNATFASKEALTRLQPTESKGATAVPHPDMQSAPPEWNEMLQGHIAANGEHTLYNYYEEKIRPCIDLIDSLRALGVEKDLALPAIAVIGDQSSGKSSVLEALSGVALPRGSGIVTRCPLALKLKKLPPQQEWKGKISYLDIDEELHDPSVVDKEIRKAQNAIAGEGVGISQEIISLEISSPVVPDLTLIDLPGIARVAVGNQPRDIGEQIKKLIKNFIAKQETINLVVVPSNVDIATTEALKMAQEVDPDGERTLGILTKPDLVDRGTESSVVDIVQNLVIHLKKGYMIVKCRGQQDICDKLTLASAIQKERVFFEQHEHFRVLLDENKATIPILAEKLTAELVEHINKSLPALEEQINIQLQTASEELRKYGKGTPKAEGDKLFFLIDKIKLFNQDIVSSVAGEEKLFENEIRLFTKIRTCCCFNVIVRKTIQHEVWRFEKQYRGRELPGFVSYKAFETIVRQQIMVLEEPAIEILKKVIGEFNLLNHFEDFQNLNRAAKDKIEDIRDKQAEEAETMIRVQFKMEQLVYCQDNVYSQDLKVIREETPKEAANSLNLTALSFNSGTVPTQNHSAIMEMGYHLAAYFSSAGKRLSSQIPLIIQFYILQDFGDKLQNSMLQLLQEKEKLSFFLQERQDTAAQRHFLSGRIHRLTQALTCLKDYQEAC</sequence>
<evidence type="ECO:0000259" key="7">
    <source>
        <dbReference type="PROSITE" id="PS51718"/>
    </source>
</evidence>
<dbReference type="GO" id="GO:0005737">
    <property type="term" value="C:cytoplasm"/>
    <property type="evidence" value="ECO:0007669"/>
    <property type="project" value="UniProtKB-SubCell"/>
</dbReference>
<dbReference type="FunFam" id="1.20.120.1240:FF:000007">
    <property type="entry name" value="Interferon-induced GTP-binding protein Mx1"/>
    <property type="match status" value="1"/>
</dbReference>
<comment type="subcellular location">
    <subcellularLocation>
        <location evidence="1">Cytoplasm</location>
    </subcellularLocation>
</comment>
<accession>A0A452HBN5</accession>
<keyword evidence="9" id="KW-1185">Reference proteome</keyword>
<dbReference type="Gene3D" id="1.20.120.1240">
    <property type="entry name" value="Dynamin, middle domain"/>
    <property type="match status" value="1"/>
</dbReference>
<name>A0A452HBN5_9SAUR</name>
<dbReference type="PROSITE" id="PS51718">
    <property type="entry name" value="G_DYNAMIN_2"/>
    <property type="match status" value="1"/>
</dbReference>
<dbReference type="InterPro" id="IPR045063">
    <property type="entry name" value="Dynamin_N"/>
</dbReference>
<protein>
    <recommendedName>
        <fullName evidence="10">MX dynamin like GTPase 1</fullName>
    </recommendedName>
</protein>
<dbReference type="GO" id="GO:0016185">
    <property type="term" value="P:synaptic vesicle budding from presynaptic endocytic zone membrane"/>
    <property type="evidence" value="ECO:0007669"/>
    <property type="project" value="TreeGrafter"/>
</dbReference>
<dbReference type="InterPro" id="IPR027417">
    <property type="entry name" value="P-loop_NTPase"/>
</dbReference>
<evidence type="ECO:0000259" key="6">
    <source>
        <dbReference type="PROSITE" id="PS51388"/>
    </source>
</evidence>
<dbReference type="InterPro" id="IPR000375">
    <property type="entry name" value="Dynamin_stalk"/>
</dbReference>
<dbReference type="Pfam" id="PF00350">
    <property type="entry name" value="Dynamin_N"/>
    <property type="match status" value="1"/>
</dbReference>
<dbReference type="STRING" id="38772.ENSGAGP00000012172"/>
<dbReference type="GO" id="GO:0005634">
    <property type="term" value="C:nucleus"/>
    <property type="evidence" value="ECO:0007669"/>
    <property type="project" value="TreeGrafter"/>
</dbReference>
<evidence type="ECO:0000256" key="1">
    <source>
        <dbReference type="ARBA" id="ARBA00004496"/>
    </source>
</evidence>
<dbReference type="InterPro" id="IPR030381">
    <property type="entry name" value="G_DYNAMIN_dom"/>
</dbReference>
<evidence type="ECO:0000313" key="9">
    <source>
        <dbReference type="Proteomes" id="UP000291020"/>
    </source>
</evidence>
<dbReference type="FunFam" id="3.40.50.300:FF:000621">
    <property type="entry name" value="Interferon-induced GTP-binding protein Mx1"/>
    <property type="match status" value="1"/>
</dbReference>
<dbReference type="PANTHER" id="PTHR11566">
    <property type="entry name" value="DYNAMIN"/>
    <property type="match status" value="1"/>
</dbReference>
<dbReference type="AlphaFoldDB" id="A0A452HBN5"/>
<dbReference type="PANTHER" id="PTHR11566:SF231">
    <property type="entry name" value="INTERFERON-INDUCED GTP-BINDING PROTEIN MX"/>
    <property type="match status" value="1"/>
</dbReference>
<organism evidence="8 9">
    <name type="scientific">Gopherus agassizii</name>
    <name type="common">Agassiz's desert tortoise</name>
    <dbReference type="NCBI Taxonomy" id="38772"/>
    <lineage>
        <taxon>Eukaryota</taxon>
        <taxon>Metazoa</taxon>
        <taxon>Chordata</taxon>
        <taxon>Craniata</taxon>
        <taxon>Vertebrata</taxon>
        <taxon>Euteleostomi</taxon>
        <taxon>Archelosauria</taxon>
        <taxon>Testudinata</taxon>
        <taxon>Testudines</taxon>
        <taxon>Cryptodira</taxon>
        <taxon>Durocryptodira</taxon>
        <taxon>Testudinoidea</taxon>
        <taxon>Testudinidae</taxon>
        <taxon>Gopherus</taxon>
    </lineage>
</organism>
<feature type="domain" description="Dynamin-type G" evidence="7">
    <location>
        <begin position="96"/>
        <end position="369"/>
    </location>
</feature>
<dbReference type="InterPro" id="IPR020850">
    <property type="entry name" value="GED_dom"/>
</dbReference>
<evidence type="ECO:0000256" key="2">
    <source>
        <dbReference type="ARBA" id="ARBA00022490"/>
    </source>
</evidence>
<evidence type="ECO:0000256" key="5">
    <source>
        <dbReference type="RuleBase" id="RU003932"/>
    </source>
</evidence>
<reference evidence="9" key="1">
    <citation type="journal article" date="2017" name="PLoS ONE">
        <title>The Agassiz's desert tortoise genome provides a resource for the conservation of a threatened species.</title>
        <authorList>
            <person name="Tollis M."/>
            <person name="DeNardo D.F."/>
            <person name="Cornelius J.A."/>
            <person name="Dolby G.A."/>
            <person name="Edwards T."/>
            <person name="Henen B.T."/>
            <person name="Karl A.E."/>
            <person name="Murphy R.W."/>
            <person name="Kusumi K."/>
        </authorList>
    </citation>
    <scope>NUCLEOTIDE SEQUENCE [LARGE SCALE GENOMIC DNA]</scope>
</reference>
<comment type="similarity">
    <text evidence="5">Belongs to the TRAFAC class dynamin-like GTPase superfamily. Dynamin/Fzo/YdjA family.</text>
</comment>
<evidence type="ECO:0008006" key="10">
    <source>
        <dbReference type="Google" id="ProtNLM"/>
    </source>
</evidence>
<dbReference type="GO" id="GO:0008017">
    <property type="term" value="F:microtubule binding"/>
    <property type="evidence" value="ECO:0007669"/>
    <property type="project" value="TreeGrafter"/>
</dbReference>
<feature type="domain" description="GED" evidence="6">
    <location>
        <begin position="592"/>
        <end position="682"/>
    </location>
</feature>
<keyword evidence="3 5" id="KW-0547">Nucleotide-binding</keyword>
<dbReference type="CDD" id="cd08771">
    <property type="entry name" value="DLP_1"/>
    <property type="match status" value="1"/>
</dbReference>
<evidence type="ECO:0000256" key="4">
    <source>
        <dbReference type="ARBA" id="ARBA00023134"/>
    </source>
</evidence>
<dbReference type="InterPro" id="IPR003130">
    <property type="entry name" value="GED"/>
</dbReference>
<dbReference type="GO" id="GO:0003924">
    <property type="term" value="F:GTPase activity"/>
    <property type="evidence" value="ECO:0007669"/>
    <property type="project" value="InterPro"/>
</dbReference>
<dbReference type="SMART" id="SM00053">
    <property type="entry name" value="DYNc"/>
    <property type="match status" value="1"/>
</dbReference>
<dbReference type="InterPro" id="IPR001401">
    <property type="entry name" value="Dynamin_GTPase"/>
</dbReference>
<dbReference type="GO" id="GO:0051607">
    <property type="term" value="P:defense response to virus"/>
    <property type="evidence" value="ECO:0007669"/>
    <property type="project" value="TreeGrafter"/>
</dbReference>
<dbReference type="GO" id="GO:0005886">
    <property type="term" value="C:plasma membrane"/>
    <property type="evidence" value="ECO:0007669"/>
    <property type="project" value="TreeGrafter"/>
</dbReference>
<dbReference type="InterPro" id="IPR019762">
    <property type="entry name" value="Dynamin_GTPase_CS"/>
</dbReference>
<dbReference type="Proteomes" id="UP000291020">
    <property type="component" value="Unassembled WGS sequence"/>
</dbReference>
<dbReference type="PRINTS" id="PR00195">
    <property type="entry name" value="DYNAMIN"/>
</dbReference>